<organism evidence="1 2">
    <name type="scientific">Shewanella colwelliana</name>
    <name type="common">Alteromonas colwelliana</name>
    <dbReference type="NCBI Taxonomy" id="23"/>
    <lineage>
        <taxon>Bacteria</taxon>
        <taxon>Pseudomonadati</taxon>
        <taxon>Pseudomonadota</taxon>
        <taxon>Gammaproteobacteria</taxon>
        <taxon>Alteromonadales</taxon>
        <taxon>Shewanellaceae</taxon>
        <taxon>Shewanella</taxon>
    </lineage>
</organism>
<comment type="caution">
    <text evidence="1">The sequence shown here is derived from an EMBL/GenBank/DDBJ whole genome shotgun (WGS) entry which is preliminary data.</text>
</comment>
<gene>
    <name evidence="1" type="ORF">BEL05_17675</name>
</gene>
<proteinExistence type="predicted"/>
<accession>A0A1E5J1R5</accession>
<protein>
    <submittedName>
        <fullName evidence="1">Uncharacterized protein</fullName>
    </submittedName>
</protein>
<reference evidence="1 2" key="1">
    <citation type="submission" date="2016-07" db="EMBL/GenBank/DDBJ databases">
        <title>Whole-genome of two Shewanella species isolated from a digestive organ of sea cucumber Apostichopus japonicus Selenka 1867.</title>
        <authorList>
            <person name="Hong H.-H."/>
            <person name="Choi H."/>
            <person name="Cheon S."/>
            <person name="Oh J.-S."/>
            <person name="Lee H.-G."/>
            <person name="Park C."/>
        </authorList>
    </citation>
    <scope>NUCLEOTIDE SEQUENCE [LARGE SCALE GENOMIC DNA]</scope>
    <source>
        <strain evidence="1 2">CSB03KR</strain>
    </source>
</reference>
<dbReference type="AlphaFoldDB" id="A0A1E5J1R5"/>
<name>A0A1E5J1R5_SHECO</name>
<sequence>MDGVDMRSIFRLVADVWQLNIIDDDYWQARLVASRCIQFCADDEDEQVDDTLRSCVNCTRRRWLVNGITCTEAQ</sequence>
<evidence type="ECO:0000313" key="2">
    <source>
        <dbReference type="Proteomes" id="UP000095230"/>
    </source>
</evidence>
<dbReference type="EMBL" id="MCBT01000003">
    <property type="protein sequence ID" value="OEG75653.1"/>
    <property type="molecule type" value="Genomic_DNA"/>
</dbReference>
<dbReference type="Proteomes" id="UP000095230">
    <property type="component" value="Unassembled WGS sequence"/>
</dbReference>
<dbReference type="STRING" id="23.BEL05_17675"/>
<evidence type="ECO:0000313" key="1">
    <source>
        <dbReference type="EMBL" id="OEG75653.1"/>
    </source>
</evidence>